<evidence type="ECO:0000259" key="2">
    <source>
        <dbReference type="Pfam" id="PF19780"/>
    </source>
</evidence>
<dbReference type="Proteomes" id="UP000614811">
    <property type="component" value="Unassembled WGS sequence"/>
</dbReference>
<dbReference type="EMBL" id="BMXA01000003">
    <property type="protein sequence ID" value="GHA10429.1"/>
    <property type="molecule type" value="Genomic_DNA"/>
</dbReference>
<dbReference type="Pfam" id="PF19780">
    <property type="entry name" value="DUF6265"/>
    <property type="match status" value="1"/>
</dbReference>
<reference evidence="3" key="1">
    <citation type="journal article" date="2014" name="Int. J. Syst. Evol. Microbiol.">
        <title>Complete genome sequence of Corynebacterium casei LMG S-19264T (=DSM 44701T), isolated from a smear-ripened cheese.</title>
        <authorList>
            <consortium name="US DOE Joint Genome Institute (JGI-PGF)"/>
            <person name="Walter F."/>
            <person name="Albersmeier A."/>
            <person name="Kalinowski J."/>
            <person name="Ruckert C."/>
        </authorList>
    </citation>
    <scope>NUCLEOTIDE SEQUENCE</scope>
    <source>
        <strain evidence="3">KCTC 12711</strain>
    </source>
</reference>
<protein>
    <recommendedName>
        <fullName evidence="2">DUF6265 domain-containing protein</fullName>
    </recommendedName>
</protein>
<keyword evidence="1" id="KW-0732">Signal</keyword>
<evidence type="ECO:0000313" key="4">
    <source>
        <dbReference type="Proteomes" id="UP000614811"/>
    </source>
</evidence>
<proteinExistence type="predicted"/>
<accession>A0A918VND5</accession>
<sequence length="162" mass="18768">MRLAPTQILIMVVFLFWVAKACAADCHSMAALEWMQGDWVSETPKRSYHESWWRVSDHTFEGRSMVRRAGREVVSQESLRLLFMSGDVFYLAKVPENPLPIAFKLSVCGEKSATFTNPEHDFPQRIRYTRKPDHRLAVEVGTLEKTAFKIMFTQSRDSNPRK</sequence>
<dbReference type="RefSeq" id="WP_189400478.1">
    <property type="nucleotide sequence ID" value="NZ_BMXA01000003.1"/>
</dbReference>
<feature type="chain" id="PRO_5036789159" description="DUF6265 domain-containing protein" evidence="1">
    <location>
        <begin position="24"/>
        <end position="162"/>
    </location>
</feature>
<name>A0A918VND5_9GAMM</name>
<keyword evidence="4" id="KW-1185">Reference proteome</keyword>
<reference evidence="3" key="2">
    <citation type="submission" date="2020-09" db="EMBL/GenBank/DDBJ databases">
        <authorList>
            <person name="Sun Q."/>
            <person name="Kim S."/>
        </authorList>
    </citation>
    <scope>NUCLEOTIDE SEQUENCE</scope>
    <source>
        <strain evidence="3">KCTC 12711</strain>
    </source>
</reference>
<comment type="caution">
    <text evidence="3">The sequence shown here is derived from an EMBL/GenBank/DDBJ whole genome shotgun (WGS) entry which is preliminary data.</text>
</comment>
<feature type="domain" description="DUF6265" evidence="2">
    <location>
        <begin position="33"/>
        <end position="140"/>
    </location>
</feature>
<feature type="signal peptide" evidence="1">
    <location>
        <begin position="1"/>
        <end position="23"/>
    </location>
</feature>
<evidence type="ECO:0000256" key="1">
    <source>
        <dbReference type="SAM" id="SignalP"/>
    </source>
</evidence>
<organism evidence="3 4">
    <name type="scientific">Arenicella chitinivorans</name>
    <dbReference type="NCBI Taxonomy" id="1329800"/>
    <lineage>
        <taxon>Bacteria</taxon>
        <taxon>Pseudomonadati</taxon>
        <taxon>Pseudomonadota</taxon>
        <taxon>Gammaproteobacteria</taxon>
        <taxon>Arenicellales</taxon>
        <taxon>Arenicellaceae</taxon>
        <taxon>Arenicella</taxon>
    </lineage>
</organism>
<dbReference type="AlphaFoldDB" id="A0A918VND5"/>
<gene>
    <name evidence="3" type="ORF">GCM10008090_20040</name>
</gene>
<evidence type="ECO:0000313" key="3">
    <source>
        <dbReference type="EMBL" id="GHA10429.1"/>
    </source>
</evidence>
<dbReference type="InterPro" id="IPR046232">
    <property type="entry name" value="DUF6265"/>
</dbReference>